<organism evidence="7 8">
    <name type="scientific">Alkaliphilus serpentinus</name>
    <dbReference type="NCBI Taxonomy" id="1482731"/>
    <lineage>
        <taxon>Bacteria</taxon>
        <taxon>Bacillati</taxon>
        <taxon>Bacillota</taxon>
        <taxon>Clostridia</taxon>
        <taxon>Peptostreptococcales</taxon>
        <taxon>Natronincolaceae</taxon>
        <taxon>Alkaliphilus</taxon>
    </lineage>
</organism>
<dbReference type="InterPro" id="IPR000192">
    <property type="entry name" value="Aminotrans_V_dom"/>
</dbReference>
<evidence type="ECO:0000313" key="7">
    <source>
        <dbReference type="EMBL" id="KAB3531148.1"/>
    </source>
</evidence>
<dbReference type="Proteomes" id="UP000465601">
    <property type="component" value="Unassembled WGS sequence"/>
</dbReference>
<comment type="cofactor">
    <cofactor evidence="1 5">
        <name>pyridoxal 5'-phosphate</name>
        <dbReference type="ChEBI" id="CHEBI:597326"/>
    </cofactor>
</comment>
<evidence type="ECO:0000313" key="8">
    <source>
        <dbReference type="Proteomes" id="UP000465601"/>
    </source>
</evidence>
<evidence type="ECO:0000256" key="5">
    <source>
        <dbReference type="RuleBase" id="RU004504"/>
    </source>
</evidence>
<dbReference type="PANTHER" id="PTHR43586:SF8">
    <property type="entry name" value="CYSTEINE DESULFURASE 1, CHLOROPLASTIC"/>
    <property type="match status" value="1"/>
</dbReference>
<protein>
    <submittedName>
        <fullName evidence="7">Aminotransferase class V-fold PLP-dependent enzyme</fullName>
    </submittedName>
</protein>
<dbReference type="SUPFAM" id="SSF53383">
    <property type="entry name" value="PLP-dependent transferases"/>
    <property type="match status" value="1"/>
</dbReference>
<keyword evidence="8" id="KW-1185">Reference proteome</keyword>
<name>A0A833M7R5_9FIRM</name>
<keyword evidence="7" id="KW-0032">Aminotransferase</keyword>
<dbReference type="EMBL" id="WBZB01000014">
    <property type="protein sequence ID" value="KAB3531148.1"/>
    <property type="molecule type" value="Genomic_DNA"/>
</dbReference>
<dbReference type="InterPro" id="IPR015421">
    <property type="entry name" value="PyrdxlP-dep_Trfase_major"/>
</dbReference>
<dbReference type="Pfam" id="PF00266">
    <property type="entry name" value="Aminotran_5"/>
    <property type="match status" value="1"/>
</dbReference>
<keyword evidence="3" id="KW-0663">Pyridoxal phosphate</keyword>
<dbReference type="InterPro" id="IPR015424">
    <property type="entry name" value="PyrdxlP-dep_Trfase"/>
</dbReference>
<accession>A0A833M7R5</accession>
<evidence type="ECO:0000256" key="4">
    <source>
        <dbReference type="ARBA" id="ARBA00050776"/>
    </source>
</evidence>
<evidence type="ECO:0000256" key="1">
    <source>
        <dbReference type="ARBA" id="ARBA00001933"/>
    </source>
</evidence>
<gene>
    <name evidence="7" type="ORF">F8153_05815</name>
</gene>
<evidence type="ECO:0000259" key="6">
    <source>
        <dbReference type="Pfam" id="PF00266"/>
    </source>
</evidence>
<comment type="catalytic activity">
    <reaction evidence="4">
        <text>(sulfur carrier)-H + L-cysteine = (sulfur carrier)-SH + L-alanine</text>
        <dbReference type="Rhea" id="RHEA:43892"/>
        <dbReference type="Rhea" id="RHEA-COMP:14737"/>
        <dbReference type="Rhea" id="RHEA-COMP:14739"/>
        <dbReference type="ChEBI" id="CHEBI:29917"/>
        <dbReference type="ChEBI" id="CHEBI:35235"/>
        <dbReference type="ChEBI" id="CHEBI:57972"/>
        <dbReference type="ChEBI" id="CHEBI:64428"/>
        <dbReference type="EC" id="2.8.1.7"/>
    </reaction>
</comment>
<dbReference type="GO" id="GO:0031071">
    <property type="term" value="F:cysteine desulfurase activity"/>
    <property type="evidence" value="ECO:0007669"/>
    <property type="project" value="UniProtKB-EC"/>
</dbReference>
<evidence type="ECO:0000256" key="3">
    <source>
        <dbReference type="ARBA" id="ARBA00022898"/>
    </source>
</evidence>
<comment type="similarity">
    <text evidence="2">Belongs to the class-V pyridoxal-phosphate-dependent aminotransferase family. Csd subfamily.</text>
</comment>
<dbReference type="GO" id="GO:0008483">
    <property type="term" value="F:transaminase activity"/>
    <property type="evidence" value="ECO:0007669"/>
    <property type="project" value="UniProtKB-KW"/>
</dbReference>
<dbReference type="InterPro" id="IPR020578">
    <property type="entry name" value="Aminotrans_V_PyrdxlP_BS"/>
</dbReference>
<dbReference type="Gene3D" id="3.90.1150.10">
    <property type="entry name" value="Aspartate Aminotransferase, domain 1"/>
    <property type="match status" value="1"/>
</dbReference>
<comment type="caution">
    <text evidence="7">The sequence shown here is derived from an EMBL/GenBank/DDBJ whole genome shotgun (WGS) entry which is preliminary data.</text>
</comment>
<keyword evidence="7" id="KW-0808">Transferase</keyword>
<dbReference type="PROSITE" id="PS00595">
    <property type="entry name" value="AA_TRANSFER_CLASS_5"/>
    <property type="match status" value="1"/>
</dbReference>
<dbReference type="Gene3D" id="3.40.640.10">
    <property type="entry name" value="Type I PLP-dependent aspartate aminotransferase-like (Major domain)"/>
    <property type="match status" value="1"/>
</dbReference>
<dbReference type="InterPro" id="IPR015422">
    <property type="entry name" value="PyrdxlP-dep_Trfase_small"/>
</dbReference>
<dbReference type="AlphaFoldDB" id="A0A833M7R5"/>
<evidence type="ECO:0000256" key="2">
    <source>
        <dbReference type="ARBA" id="ARBA00010447"/>
    </source>
</evidence>
<dbReference type="RefSeq" id="WP_151865427.1">
    <property type="nucleotide sequence ID" value="NZ_WBZB01000014.1"/>
</dbReference>
<feature type="domain" description="Aminotransferase class V" evidence="6">
    <location>
        <begin position="32"/>
        <end position="419"/>
    </location>
</feature>
<sequence>MKRDYIPQFYRSLVMGADTKIQLPKGRFVTAINFDNAATTPPLKSVLKEVNDFAPWYSSIHRGTGYKSQFSSHIYESSRNLILEFVNGDSSLYTVIYVKNTTEGINKIAYSVFNDYDVILCSSMEHHSNDLPWRKNNRIEYVEVDEVGRLKLDDLEGKLKRYKANKKLVAVSGASNVTGVINPLNIIGDLCYTYNSKLLVDGAQLVPHETVDINLPSSKGRIDFLVFSGHKMYAPFGTGIIIGRRDLFKEPPLITGGGAVDLVTHHYIKWTGLPGVEEAGTPNLMGVVALSSAIKTLKSISMKEIVNHEKALTDYTLQRLSIIEGVELYGPKSDSSNRVAIIPFNIQGLPHEVTAKILSYEGGIAVRSGCFCAHPYVQRLLEIPTAEMERRIQYPHMPHPGMVRISFGFYNTHREVDQLTEMIHKIAENKGYYYNLYKDAEDLYFPSH</sequence>
<proteinExistence type="inferred from homology"/>
<reference evidence="7 8" key="1">
    <citation type="submission" date="2019-10" db="EMBL/GenBank/DDBJ databases">
        <title>Alkaliphilus serpentinus sp. nov. and Alkaliphilus pronyensis sp. nov., two novel anaerobic alkaliphilic species isolated from the serpentinized-hosted hydrothermal field of the Prony Bay (New Caledonia).</title>
        <authorList>
            <person name="Postec A."/>
        </authorList>
    </citation>
    <scope>NUCLEOTIDE SEQUENCE [LARGE SCALE GENOMIC DNA]</scope>
    <source>
        <strain evidence="7 8">LacT</strain>
    </source>
</reference>
<dbReference type="PANTHER" id="PTHR43586">
    <property type="entry name" value="CYSTEINE DESULFURASE"/>
    <property type="match status" value="1"/>
</dbReference>
<dbReference type="OrthoDB" id="9804366at2"/>